<evidence type="ECO:0000256" key="2">
    <source>
        <dbReference type="SAM" id="SignalP"/>
    </source>
</evidence>
<proteinExistence type="predicted"/>
<keyword evidence="2" id="KW-0732">Signal</keyword>
<feature type="region of interest" description="Disordered" evidence="1">
    <location>
        <begin position="325"/>
        <end position="371"/>
    </location>
</feature>
<keyword evidence="4" id="KW-1185">Reference proteome</keyword>
<organism evidence="3 4">
    <name type="scientific">Mya arenaria</name>
    <name type="common">Soft-shell clam</name>
    <dbReference type="NCBI Taxonomy" id="6604"/>
    <lineage>
        <taxon>Eukaryota</taxon>
        <taxon>Metazoa</taxon>
        <taxon>Spiralia</taxon>
        <taxon>Lophotrochozoa</taxon>
        <taxon>Mollusca</taxon>
        <taxon>Bivalvia</taxon>
        <taxon>Autobranchia</taxon>
        <taxon>Heteroconchia</taxon>
        <taxon>Euheterodonta</taxon>
        <taxon>Imparidentia</taxon>
        <taxon>Neoheterodontei</taxon>
        <taxon>Myida</taxon>
        <taxon>Myoidea</taxon>
        <taxon>Myidae</taxon>
        <taxon>Mya</taxon>
    </lineage>
</organism>
<dbReference type="Proteomes" id="UP001164746">
    <property type="component" value="Chromosome 6"/>
</dbReference>
<sequence length="474" mass="52762">MTVYREILFFLVNLFFLYMPVAERCIYSSSYGGHNITITCYGIGDQLTEITTTRKRGPNFDQKDTEDAINDPTSGSVINAYNPRHSSAITNPMDSNLDVARNNNGLSSFHVESSPTYASINKHPGPNYENNTFPAERSIVRSPGIQFKSPVPETVDETQESGTSDLYAVVNKQRSNQDNTDMHTANSQVGPMKGILKIQTRHKSDNVNRFDKAEENEAVKFNNDHMPDLEQYPVDQEYTTDSDEDMNTINPIYNPGTSEMTTALKRGPNYNQQDTEDAINDPTSGSVINAYNPRHSSAITNPMDSNLDVARKNNDLSSFHVESSPTYASINKNPGPNYENTFPTERSNVRSPGTYIQSPVPEAVDDTQESGTSDLYAVVNKPRSNQGSKNMLTANSQVEPMKGILKNQTRHKSDNVNRFDQAEETGAVKFNNDHMPDLEQYPADQKYTTDSDEDIDTINPIYDNRIVNGAGGGD</sequence>
<evidence type="ECO:0000313" key="3">
    <source>
        <dbReference type="EMBL" id="WAR06835.1"/>
    </source>
</evidence>
<gene>
    <name evidence="3" type="ORF">MAR_016793</name>
</gene>
<dbReference type="EMBL" id="CP111017">
    <property type="protein sequence ID" value="WAR06835.1"/>
    <property type="molecule type" value="Genomic_DNA"/>
</dbReference>
<reference evidence="3" key="1">
    <citation type="submission" date="2022-11" db="EMBL/GenBank/DDBJ databases">
        <title>Centuries of genome instability and evolution in soft-shell clam transmissible cancer (bioRxiv).</title>
        <authorList>
            <person name="Hart S.F.M."/>
            <person name="Yonemitsu M.A."/>
            <person name="Giersch R.M."/>
            <person name="Beal B.F."/>
            <person name="Arriagada G."/>
            <person name="Davis B.W."/>
            <person name="Ostrander E.A."/>
            <person name="Goff S.P."/>
            <person name="Metzger M.J."/>
        </authorList>
    </citation>
    <scope>NUCLEOTIDE SEQUENCE</scope>
    <source>
        <strain evidence="3">MELC-2E11</strain>
        <tissue evidence="3">Siphon/mantle</tissue>
    </source>
</reference>
<feature type="region of interest" description="Disordered" evidence="1">
    <location>
        <begin position="432"/>
        <end position="457"/>
    </location>
</feature>
<accession>A0ABY7ECS3</accession>
<feature type="region of interest" description="Disordered" evidence="1">
    <location>
        <begin position="55"/>
        <end position="76"/>
    </location>
</feature>
<feature type="chain" id="PRO_5046998276" evidence="2">
    <location>
        <begin position="24"/>
        <end position="474"/>
    </location>
</feature>
<feature type="signal peptide" evidence="2">
    <location>
        <begin position="1"/>
        <end position="23"/>
    </location>
</feature>
<evidence type="ECO:0000313" key="4">
    <source>
        <dbReference type="Proteomes" id="UP001164746"/>
    </source>
</evidence>
<protein>
    <submittedName>
        <fullName evidence="3">Uncharacterized protein</fullName>
    </submittedName>
</protein>
<name>A0ABY7ECS3_MYAAR</name>
<evidence type="ECO:0000256" key="1">
    <source>
        <dbReference type="SAM" id="MobiDB-lite"/>
    </source>
</evidence>
<feature type="compositionally biased region" description="Polar residues" evidence="1">
    <location>
        <begin position="325"/>
        <end position="357"/>
    </location>
</feature>